<feature type="region of interest" description="Disordered" evidence="1">
    <location>
        <begin position="96"/>
        <end position="134"/>
    </location>
</feature>
<feature type="transmembrane region" description="Helical" evidence="2">
    <location>
        <begin position="191"/>
        <end position="208"/>
    </location>
</feature>
<reference evidence="3 4" key="1">
    <citation type="journal article" date="2016" name="Front. Microbiol.">
        <title>Comparative Genomics Analysis of Streptomyces Species Reveals Their Adaptation to the Marine Environment and Their Diversity at the Genomic Level.</title>
        <authorList>
            <person name="Tian X."/>
            <person name="Zhang Z."/>
            <person name="Yang T."/>
            <person name="Chen M."/>
            <person name="Li J."/>
            <person name="Chen F."/>
            <person name="Yang J."/>
            <person name="Li W."/>
            <person name="Zhang B."/>
            <person name="Zhang Z."/>
            <person name="Wu J."/>
            <person name="Zhang C."/>
            <person name="Long L."/>
            <person name="Xiao J."/>
        </authorList>
    </citation>
    <scope>NUCLEOTIDE SEQUENCE [LARGE SCALE GENOMIC DNA]</scope>
    <source>
        <strain evidence="3 4">SCSIO 02100</strain>
    </source>
</reference>
<gene>
    <name evidence="3" type="ORF">AN216_22140</name>
</gene>
<evidence type="ECO:0000313" key="4">
    <source>
        <dbReference type="Proteomes" id="UP000176101"/>
    </source>
</evidence>
<keyword evidence="2" id="KW-0812">Transmembrane</keyword>
<feature type="transmembrane region" description="Helical" evidence="2">
    <location>
        <begin position="215"/>
        <end position="236"/>
    </location>
</feature>
<feature type="transmembrane region" description="Helical" evidence="2">
    <location>
        <begin position="413"/>
        <end position="435"/>
    </location>
</feature>
<evidence type="ECO:0000256" key="2">
    <source>
        <dbReference type="SAM" id="Phobius"/>
    </source>
</evidence>
<dbReference type="RefSeq" id="WP_107402067.1">
    <property type="nucleotide sequence ID" value="NZ_LJGU01000148.1"/>
</dbReference>
<dbReference type="STRING" id="1075402.AN216_22140"/>
<feature type="region of interest" description="Disordered" evidence="1">
    <location>
        <begin position="1"/>
        <end position="31"/>
    </location>
</feature>
<dbReference type="Pfam" id="PF07907">
    <property type="entry name" value="YibE_F"/>
    <property type="match status" value="1"/>
</dbReference>
<accession>A0A1E7JWN8</accession>
<name>A0A1E7JWN8_9ACTN</name>
<feature type="region of interest" description="Disordered" evidence="1">
    <location>
        <begin position="441"/>
        <end position="474"/>
    </location>
</feature>
<dbReference type="PANTHER" id="PTHR41771:SF1">
    <property type="entry name" value="MEMBRANE PROTEIN"/>
    <property type="match status" value="1"/>
</dbReference>
<evidence type="ECO:0008006" key="5">
    <source>
        <dbReference type="Google" id="ProtNLM"/>
    </source>
</evidence>
<sequence length="474" mass="48522">MAGRRSATGDPGHGPGHGHAHGHGHGHGPAAPVSRTLRKLIAAVLLPFAAAVAVGMVVLWPGDLGGQTDGSSGVGFDRPTYDARVTAVREVDCSEVNAQPQPPGEQPQPGGQGGSGGQSAEGDQGGEGASGNGCHKATVEVINGKDAGHSFTEVVMPDAIRTYTTGQQVVVAYAENAPPELRYSVIDVDRTTPMLLLAGAFAVVVVLVGRWRGILALVGLAISFAVLTLFILPAILDGSNPLLVAVVGGSVIMLATLYLCHGLSARTSVAALGTLSSLLLIGLLGSLFIDWGELTGNTDDQTGLVHGLFPEIEIQGLLLAGILIGSLGVLDDVTVTQTSAVWELRQADPSASRRTLYGAAMRIGRDHIASVVNTLVLAYAGAALPLLLLFTIADSSVGTIAGSELVAQEIVRTLVGSIGLVASVPLTTLLATLVVSADRGHSAQPSATEPARGRGDRNRGGTVTSGRGKRRKPR</sequence>
<feature type="transmembrane region" description="Helical" evidence="2">
    <location>
        <begin position="40"/>
        <end position="60"/>
    </location>
</feature>
<feature type="compositionally biased region" description="Gly residues" evidence="1">
    <location>
        <begin position="110"/>
        <end position="131"/>
    </location>
</feature>
<dbReference type="Proteomes" id="UP000176101">
    <property type="component" value="Unassembled WGS sequence"/>
</dbReference>
<evidence type="ECO:0000313" key="3">
    <source>
        <dbReference type="EMBL" id="OEU96065.1"/>
    </source>
</evidence>
<feature type="transmembrane region" description="Helical" evidence="2">
    <location>
        <begin position="312"/>
        <end position="330"/>
    </location>
</feature>
<proteinExistence type="predicted"/>
<feature type="transmembrane region" description="Helical" evidence="2">
    <location>
        <begin position="242"/>
        <end position="260"/>
    </location>
</feature>
<organism evidence="3 4">
    <name type="scientific">Streptomyces oceani</name>
    <dbReference type="NCBI Taxonomy" id="1075402"/>
    <lineage>
        <taxon>Bacteria</taxon>
        <taxon>Bacillati</taxon>
        <taxon>Actinomycetota</taxon>
        <taxon>Actinomycetes</taxon>
        <taxon>Kitasatosporales</taxon>
        <taxon>Streptomycetaceae</taxon>
        <taxon>Streptomyces</taxon>
    </lineage>
</organism>
<keyword evidence="2" id="KW-1133">Transmembrane helix</keyword>
<dbReference type="AlphaFoldDB" id="A0A1E7JWN8"/>
<comment type="caution">
    <text evidence="3">The sequence shown here is derived from an EMBL/GenBank/DDBJ whole genome shotgun (WGS) entry which is preliminary data.</text>
</comment>
<feature type="transmembrane region" description="Helical" evidence="2">
    <location>
        <begin position="272"/>
        <end position="292"/>
    </location>
</feature>
<keyword evidence="4" id="KW-1185">Reference proteome</keyword>
<feature type="transmembrane region" description="Helical" evidence="2">
    <location>
        <begin position="371"/>
        <end position="393"/>
    </location>
</feature>
<dbReference type="EMBL" id="LJGU01000148">
    <property type="protein sequence ID" value="OEU96065.1"/>
    <property type="molecule type" value="Genomic_DNA"/>
</dbReference>
<dbReference type="OrthoDB" id="5846312at2"/>
<dbReference type="InterPro" id="IPR012507">
    <property type="entry name" value="YibE_F"/>
</dbReference>
<protein>
    <recommendedName>
        <fullName evidence="5">YibE/F family protein</fullName>
    </recommendedName>
</protein>
<feature type="compositionally biased region" description="Basic residues" evidence="1">
    <location>
        <begin position="16"/>
        <end position="26"/>
    </location>
</feature>
<dbReference type="PATRIC" id="fig|1075402.3.peg.626"/>
<evidence type="ECO:0000256" key="1">
    <source>
        <dbReference type="SAM" id="MobiDB-lite"/>
    </source>
</evidence>
<dbReference type="PANTHER" id="PTHR41771">
    <property type="entry name" value="MEMBRANE PROTEIN-RELATED"/>
    <property type="match status" value="1"/>
</dbReference>
<keyword evidence="2" id="KW-0472">Membrane</keyword>